<reference evidence="1 4" key="1">
    <citation type="submission" date="2016-06" db="EMBL/GenBank/DDBJ databases">
        <authorList>
            <person name="Kjaerup R.B."/>
            <person name="Dalgaard T.S."/>
            <person name="Juul-Madsen H.R."/>
        </authorList>
    </citation>
    <scope>NUCLEOTIDE SEQUENCE [LARGE SCALE GENOMIC DNA]</scope>
    <source>
        <strain evidence="1 4">DSM 43363</strain>
    </source>
</reference>
<organism evidence="1 4">
    <name type="scientific">Micromonospora peucetia</name>
    <dbReference type="NCBI Taxonomy" id="47871"/>
    <lineage>
        <taxon>Bacteria</taxon>
        <taxon>Bacillati</taxon>
        <taxon>Actinomycetota</taxon>
        <taxon>Actinomycetes</taxon>
        <taxon>Micromonosporales</taxon>
        <taxon>Micromonosporaceae</taxon>
        <taxon>Micromonospora</taxon>
    </lineage>
</organism>
<accession>A0A1C6TYT0</accession>
<evidence type="ECO:0000313" key="1">
    <source>
        <dbReference type="EMBL" id="SCL46789.1"/>
    </source>
</evidence>
<dbReference type="Proteomes" id="UP001334804">
    <property type="component" value="Chromosome"/>
</dbReference>
<gene>
    <name evidence="1" type="ORF">GA0070608_0114</name>
    <name evidence="2" type="ORF">GA0070608_6457</name>
    <name evidence="3" type="ORF">OIE14_03330</name>
</gene>
<evidence type="ECO:0000313" key="5">
    <source>
        <dbReference type="Proteomes" id="UP001334804"/>
    </source>
</evidence>
<dbReference type="EMBL" id="CP109071">
    <property type="protein sequence ID" value="WSA33123.1"/>
    <property type="molecule type" value="Genomic_DNA"/>
</dbReference>
<protein>
    <submittedName>
        <fullName evidence="1">Uncharacterized protein</fullName>
    </submittedName>
</protein>
<dbReference type="RefSeq" id="WP_091619741.1">
    <property type="nucleotide sequence ID" value="NZ_CP109071.1"/>
</dbReference>
<proteinExistence type="predicted"/>
<dbReference type="EMBL" id="FMIC01000002">
    <property type="protein sequence ID" value="SCL74132.1"/>
    <property type="molecule type" value="Genomic_DNA"/>
</dbReference>
<keyword evidence="5" id="KW-1185">Reference proteome</keyword>
<reference evidence="3 5" key="2">
    <citation type="submission" date="2022-10" db="EMBL/GenBank/DDBJ databases">
        <title>The complete genomes of actinobacterial strains from the NBC collection.</title>
        <authorList>
            <person name="Joergensen T.S."/>
            <person name="Alvarez Arevalo M."/>
            <person name="Sterndorff E.B."/>
            <person name="Faurdal D."/>
            <person name="Vuksanovic O."/>
            <person name="Mourched A.-S."/>
            <person name="Charusanti P."/>
            <person name="Shaw S."/>
            <person name="Blin K."/>
            <person name="Weber T."/>
        </authorList>
    </citation>
    <scope>NUCLEOTIDE SEQUENCE [LARGE SCALE GENOMIC DNA]</scope>
    <source>
        <strain evidence="3 5">NBC 01809</strain>
    </source>
</reference>
<sequence length="138" mass="15704">MTGKLTQADQYTVIGDGLAVGCLDLGVTGLTSRKLELELSFNHAWRNFPLAARFPQVKADLNRCDILTILNRSPRRRWSRGSWIQNRAWWEPQLPDSYDDAGEVAEDIASVYGISRDQWTSLARPLVERLGDDCVRRQ</sequence>
<dbReference type="OrthoDB" id="4761743at2"/>
<evidence type="ECO:0000313" key="4">
    <source>
        <dbReference type="Proteomes" id="UP000199343"/>
    </source>
</evidence>
<dbReference type="Proteomes" id="UP000199343">
    <property type="component" value="Unassembled WGS sequence"/>
</dbReference>
<dbReference type="AlphaFoldDB" id="A0A1C6TYT0"/>
<evidence type="ECO:0000313" key="3">
    <source>
        <dbReference type="EMBL" id="WSA33123.1"/>
    </source>
</evidence>
<name>A0A1C6TYT0_9ACTN</name>
<dbReference type="STRING" id="47871.GA0070608_0114"/>
<evidence type="ECO:0000313" key="2">
    <source>
        <dbReference type="EMBL" id="SCL74132.1"/>
    </source>
</evidence>
<dbReference type="EMBL" id="FMIC01000002">
    <property type="protein sequence ID" value="SCL46789.1"/>
    <property type="molecule type" value="Genomic_DNA"/>
</dbReference>